<dbReference type="FunFam" id="3.40.30.10:FF:000013">
    <property type="entry name" value="Blast:Protein SCO1 homolog, mitochondrial"/>
    <property type="match status" value="1"/>
</dbReference>
<dbReference type="PANTHER" id="PTHR12151">
    <property type="entry name" value="ELECTRON TRANSPORT PROTIN SCO1/SENC FAMILY MEMBER"/>
    <property type="match status" value="1"/>
</dbReference>
<keyword evidence="4" id="KW-1015">Disulfide bond</keyword>
<dbReference type="Proteomes" id="UP000197065">
    <property type="component" value="Unassembled WGS sequence"/>
</dbReference>
<evidence type="ECO:0000256" key="4">
    <source>
        <dbReference type="PIRSR" id="PIRSR603782-2"/>
    </source>
</evidence>
<comment type="similarity">
    <text evidence="1">Belongs to the SCO1/2 family.</text>
</comment>
<accession>A0A212R749</accession>
<feature type="binding site" evidence="3">
    <location>
        <position position="74"/>
    </location>
    <ligand>
        <name>Cu cation</name>
        <dbReference type="ChEBI" id="CHEBI:23378"/>
    </ligand>
</feature>
<evidence type="ECO:0000256" key="5">
    <source>
        <dbReference type="SAM" id="SignalP"/>
    </source>
</evidence>
<proteinExistence type="inferred from homology"/>
<keyword evidence="5" id="KW-0732">Signal</keyword>
<dbReference type="GO" id="GO:0046872">
    <property type="term" value="F:metal ion binding"/>
    <property type="evidence" value="ECO:0007669"/>
    <property type="project" value="UniProtKB-KW"/>
</dbReference>
<dbReference type="CDD" id="cd02968">
    <property type="entry name" value="SCO"/>
    <property type="match status" value="1"/>
</dbReference>
<evidence type="ECO:0000313" key="7">
    <source>
        <dbReference type="Proteomes" id="UP000197065"/>
    </source>
</evidence>
<organism evidence="6 7">
    <name type="scientific">Arboricoccus pini</name>
    <dbReference type="NCBI Taxonomy" id="1963835"/>
    <lineage>
        <taxon>Bacteria</taxon>
        <taxon>Pseudomonadati</taxon>
        <taxon>Pseudomonadota</taxon>
        <taxon>Alphaproteobacteria</taxon>
        <taxon>Geminicoccales</taxon>
        <taxon>Geminicoccaceae</taxon>
        <taxon>Arboricoccus</taxon>
    </lineage>
</organism>
<feature type="binding site" evidence="3">
    <location>
        <position position="164"/>
    </location>
    <ligand>
        <name>Cu cation</name>
        <dbReference type="ChEBI" id="CHEBI:23378"/>
    </ligand>
</feature>
<dbReference type="EMBL" id="FYEH01000006">
    <property type="protein sequence ID" value="SNB67843.1"/>
    <property type="molecule type" value="Genomic_DNA"/>
</dbReference>
<feature type="binding site" evidence="3">
    <location>
        <position position="78"/>
    </location>
    <ligand>
        <name>Cu cation</name>
        <dbReference type="ChEBI" id="CHEBI:23378"/>
    </ligand>
</feature>
<evidence type="ECO:0000256" key="2">
    <source>
        <dbReference type="ARBA" id="ARBA00023008"/>
    </source>
</evidence>
<name>A0A212R749_9PROT</name>
<keyword evidence="7" id="KW-1185">Reference proteome</keyword>
<protein>
    <submittedName>
        <fullName evidence="6">Protein SCO1/2</fullName>
    </submittedName>
</protein>
<sequence>MRSRLFLAGLISLAVVSAALATVIVQRADKQANVVTGQALIGGPFTLTADDGRRVTERDFADRYKLVYFGYTYCPDICPLGLQTISQALDDLPPAEAANIVPLFITVDPGRDTPSVMRDYVRAFHPSLIGLTGSQQDIDAVTRAYRVYVHKGTPDKDGNYSVDHSGFTYLMSPSGEYLAHFGHDVSAEQMARSLQQLIPSS</sequence>
<dbReference type="RefSeq" id="WP_165769538.1">
    <property type="nucleotide sequence ID" value="NZ_FYEH01000006.1"/>
</dbReference>
<feature type="disulfide bond" description="Redox-active" evidence="4">
    <location>
        <begin position="74"/>
        <end position="78"/>
    </location>
</feature>
<gene>
    <name evidence="6" type="ORF">SAMN07250955_10670</name>
</gene>
<dbReference type="PANTHER" id="PTHR12151:SF25">
    <property type="entry name" value="LINALOOL DEHYDRATASE_ISOMERASE DOMAIN-CONTAINING PROTEIN"/>
    <property type="match status" value="1"/>
</dbReference>
<reference evidence="6 7" key="1">
    <citation type="submission" date="2017-06" db="EMBL/GenBank/DDBJ databases">
        <authorList>
            <person name="Kim H.J."/>
            <person name="Triplett B.A."/>
        </authorList>
    </citation>
    <scope>NUCLEOTIDE SEQUENCE [LARGE SCALE GENOMIC DNA]</scope>
    <source>
        <strain evidence="6 7">B29T1</strain>
    </source>
</reference>
<dbReference type="SUPFAM" id="SSF52833">
    <property type="entry name" value="Thioredoxin-like"/>
    <property type="match status" value="1"/>
</dbReference>
<feature type="chain" id="PRO_5012555635" evidence="5">
    <location>
        <begin position="22"/>
        <end position="201"/>
    </location>
</feature>
<dbReference type="Gene3D" id="3.40.30.10">
    <property type="entry name" value="Glutaredoxin"/>
    <property type="match status" value="1"/>
</dbReference>
<feature type="signal peptide" evidence="5">
    <location>
        <begin position="1"/>
        <end position="21"/>
    </location>
</feature>
<keyword evidence="3" id="KW-0479">Metal-binding</keyword>
<dbReference type="InterPro" id="IPR036249">
    <property type="entry name" value="Thioredoxin-like_sf"/>
</dbReference>
<dbReference type="AlphaFoldDB" id="A0A212R749"/>
<evidence type="ECO:0000256" key="3">
    <source>
        <dbReference type="PIRSR" id="PIRSR603782-1"/>
    </source>
</evidence>
<evidence type="ECO:0000313" key="6">
    <source>
        <dbReference type="EMBL" id="SNB67843.1"/>
    </source>
</evidence>
<dbReference type="InterPro" id="IPR003782">
    <property type="entry name" value="SCO1/SenC"/>
</dbReference>
<keyword evidence="2 3" id="KW-0186">Copper</keyword>
<dbReference type="Pfam" id="PF02630">
    <property type="entry name" value="SCO1-SenC"/>
    <property type="match status" value="1"/>
</dbReference>
<evidence type="ECO:0000256" key="1">
    <source>
        <dbReference type="ARBA" id="ARBA00010996"/>
    </source>
</evidence>